<proteinExistence type="inferred from homology"/>
<organism evidence="13 14">
    <name type="scientific">Jejudonia soesokkakensis</name>
    <dbReference type="NCBI Taxonomy" id="1323432"/>
    <lineage>
        <taxon>Bacteria</taxon>
        <taxon>Pseudomonadati</taxon>
        <taxon>Bacteroidota</taxon>
        <taxon>Flavobacteriia</taxon>
        <taxon>Flavobacteriales</taxon>
        <taxon>Flavobacteriaceae</taxon>
        <taxon>Jejudonia</taxon>
    </lineage>
</organism>
<comment type="similarity">
    <text evidence="8">Belongs to the PpiD chaperone family.</text>
</comment>
<dbReference type="InterPro" id="IPR000297">
    <property type="entry name" value="PPIase_PpiC"/>
</dbReference>
<dbReference type="Gene3D" id="3.10.50.40">
    <property type="match status" value="1"/>
</dbReference>
<evidence type="ECO:0000256" key="2">
    <source>
        <dbReference type="ARBA" id="ARBA00022475"/>
    </source>
</evidence>
<protein>
    <recommendedName>
        <fullName evidence="9">Periplasmic chaperone PpiD</fullName>
    </recommendedName>
    <alternativeName>
        <fullName evidence="10">Periplasmic folding chaperone</fullName>
    </alternativeName>
</protein>
<keyword evidence="11" id="KW-0697">Rotamase</keyword>
<keyword evidence="5" id="KW-1133">Transmembrane helix</keyword>
<evidence type="ECO:0000256" key="8">
    <source>
        <dbReference type="ARBA" id="ARBA00038408"/>
    </source>
</evidence>
<dbReference type="PROSITE" id="PS50198">
    <property type="entry name" value="PPIC_PPIASE_2"/>
    <property type="match status" value="1"/>
</dbReference>
<keyword evidence="4" id="KW-0812">Transmembrane</keyword>
<feature type="domain" description="PpiC" evidence="12">
    <location>
        <begin position="341"/>
        <end position="446"/>
    </location>
</feature>
<reference evidence="14" key="1">
    <citation type="journal article" date="2019" name="Int. J. Syst. Evol. Microbiol.">
        <title>The Global Catalogue of Microorganisms (GCM) 10K type strain sequencing project: providing services to taxonomists for standard genome sequencing and annotation.</title>
        <authorList>
            <consortium name="The Broad Institute Genomics Platform"/>
            <consortium name="The Broad Institute Genome Sequencing Center for Infectious Disease"/>
            <person name="Wu L."/>
            <person name="Ma J."/>
        </authorList>
    </citation>
    <scope>NUCLEOTIDE SEQUENCE [LARGE SCALE GENOMIC DNA]</scope>
    <source>
        <strain evidence="14">CGMCC 1.16306</strain>
    </source>
</reference>
<name>A0ABW2MZB6_9FLAO</name>
<dbReference type="PANTHER" id="PTHR47529">
    <property type="entry name" value="PEPTIDYL-PROLYL CIS-TRANS ISOMERASE D"/>
    <property type="match status" value="1"/>
</dbReference>
<evidence type="ECO:0000256" key="3">
    <source>
        <dbReference type="ARBA" id="ARBA00022519"/>
    </source>
</evidence>
<keyword evidence="6" id="KW-0472">Membrane</keyword>
<dbReference type="EMBL" id="JBHTBN010000005">
    <property type="protein sequence ID" value="MFC7358071.1"/>
    <property type="molecule type" value="Genomic_DNA"/>
</dbReference>
<evidence type="ECO:0000256" key="6">
    <source>
        <dbReference type="ARBA" id="ARBA00023136"/>
    </source>
</evidence>
<dbReference type="InterPro" id="IPR046357">
    <property type="entry name" value="PPIase_dom_sf"/>
</dbReference>
<sequence>MAVLNKIRQRSVFLIIIIALALFSFVLADVIRNGGFSSSKSQTTVATVNGKDIPRQEFAEKVDAYQRQVGPNVSSTQAMNTVWEQQLRTTLLSEQYEALGLTVENDELNDALNLGLADNPTFQDENGFYSEAKLQEYVASIKSNPTLYSQWTTYINDIKNGILETKYMNMVKGGLVSTLAEGEQQYRFENDKINIEYVYMPYASVTDDEVPVTDAEIQKYIKDHPKEFEVDSQVDIQYVSFSEAPSEEDITEAENNLAALLAPSKNEFGEDVPAFSSVENNEEYVNANSDQQYVDRWTYTKNLTAPLKDTISGMNSGDIYGPYKVDNTYRLSKVVATRQLPDSVKSRHILIPVGLNPTDSISRTDAQAKKTADSILAIVKRNNSKFPELVTAMSSDKGSVENGGRYDWYTYNTMVAPFRDFTFEGKTGDIGIAKTQFGYHIIEIEGQKNQQRVAKIATIVKEVEASEATLNETFSKAANFEVAAKKNWDDALASQDLQAKPVNKIGELDANIPGIGQNRRIVNWAFDEDTEVGDVTKEKTDTGYVVVQLTRKSEKGLMSVADASAKVTPILRDKKKAEILRNKATGTTLQEVATSVGVSVQNATALTMAAPTIPGAGTEPAVVGAAFGTEEGQETGYINGKKGVYKVRVLKKTPAPELQNYASFAKEANDAVIPQMNNNVYQALKKSAKIEDNRATFY</sequence>
<comment type="subcellular location">
    <subcellularLocation>
        <location evidence="1">Cell inner membrane</location>
        <topology evidence="1">Single-pass type II membrane protein</topology>
        <orientation evidence="1">Periplasmic side</orientation>
    </subcellularLocation>
</comment>
<dbReference type="GO" id="GO:0003755">
    <property type="term" value="F:peptidyl-prolyl cis-trans isomerase activity"/>
    <property type="evidence" value="ECO:0007669"/>
    <property type="project" value="UniProtKB-EC"/>
</dbReference>
<dbReference type="InterPro" id="IPR027304">
    <property type="entry name" value="Trigger_fact/SurA_dom_sf"/>
</dbReference>
<keyword evidence="3" id="KW-0997">Cell inner membrane</keyword>
<dbReference type="SUPFAM" id="SSF109998">
    <property type="entry name" value="Triger factor/SurA peptide-binding domain-like"/>
    <property type="match status" value="1"/>
</dbReference>
<gene>
    <name evidence="13" type="ORF">ACFQO1_10255</name>
</gene>
<dbReference type="Proteomes" id="UP001596415">
    <property type="component" value="Unassembled WGS sequence"/>
</dbReference>
<evidence type="ECO:0000256" key="11">
    <source>
        <dbReference type="PROSITE-ProRule" id="PRU00278"/>
    </source>
</evidence>
<evidence type="ECO:0000256" key="1">
    <source>
        <dbReference type="ARBA" id="ARBA00004382"/>
    </source>
</evidence>
<evidence type="ECO:0000256" key="5">
    <source>
        <dbReference type="ARBA" id="ARBA00022989"/>
    </source>
</evidence>
<keyword evidence="7" id="KW-0143">Chaperone</keyword>
<evidence type="ECO:0000259" key="12">
    <source>
        <dbReference type="PROSITE" id="PS50198"/>
    </source>
</evidence>
<keyword evidence="14" id="KW-1185">Reference proteome</keyword>
<dbReference type="Pfam" id="PF13616">
    <property type="entry name" value="Rotamase_3"/>
    <property type="match status" value="1"/>
</dbReference>
<dbReference type="InterPro" id="IPR052029">
    <property type="entry name" value="PpiD_chaperone"/>
</dbReference>
<evidence type="ECO:0000256" key="10">
    <source>
        <dbReference type="ARBA" id="ARBA00042775"/>
    </source>
</evidence>
<keyword evidence="2" id="KW-1003">Cell membrane</keyword>
<dbReference type="PANTHER" id="PTHR47529:SF1">
    <property type="entry name" value="PERIPLASMIC CHAPERONE PPID"/>
    <property type="match status" value="1"/>
</dbReference>
<accession>A0ABW2MZB6</accession>
<evidence type="ECO:0000313" key="14">
    <source>
        <dbReference type="Proteomes" id="UP001596415"/>
    </source>
</evidence>
<evidence type="ECO:0000256" key="7">
    <source>
        <dbReference type="ARBA" id="ARBA00023186"/>
    </source>
</evidence>
<comment type="caution">
    <text evidence="13">The sequence shown here is derived from an EMBL/GenBank/DDBJ whole genome shotgun (WGS) entry which is preliminary data.</text>
</comment>
<evidence type="ECO:0000313" key="13">
    <source>
        <dbReference type="EMBL" id="MFC7358071.1"/>
    </source>
</evidence>
<keyword evidence="11 13" id="KW-0413">Isomerase</keyword>
<dbReference type="Pfam" id="PF13623">
    <property type="entry name" value="SurA_N_2"/>
    <property type="match status" value="1"/>
</dbReference>
<dbReference type="RefSeq" id="WP_380217958.1">
    <property type="nucleotide sequence ID" value="NZ_JBHTBN010000005.1"/>
</dbReference>
<evidence type="ECO:0000256" key="9">
    <source>
        <dbReference type="ARBA" id="ARBA00040743"/>
    </source>
</evidence>
<evidence type="ECO:0000256" key="4">
    <source>
        <dbReference type="ARBA" id="ARBA00022692"/>
    </source>
</evidence>
<dbReference type="SUPFAM" id="SSF54534">
    <property type="entry name" value="FKBP-like"/>
    <property type="match status" value="1"/>
</dbReference>